<dbReference type="Proteomes" id="UP000444318">
    <property type="component" value="Unassembled WGS sequence"/>
</dbReference>
<evidence type="ECO:0000313" key="3">
    <source>
        <dbReference type="EMBL" id="MQA18164.1"/>
    </source>
</evidence>
<name>A0A843S7L0_9BURK</name>
<evidence type="ECO:0000256" key="1">
    <source>
        <dbReference type="SAM" id="SignalP"/>
    </source>
</evidence>
<feature type="signal peptide" evidence="1">
    <location>
        <begin position="1"/>
        <end position="21"/>
    </location>
</feature>
<dbReference type="InterPro" id="IPR056640">
    <property type="entry name" value="DUF7738"/>
</dbReference>
<organism evidence="3 4">
    <name type="scientific">Rugamonas rivuli</name>
    <dbReference type="NCBI Taxonomy" id="2743358"/>
    <lineage>
        <taxon>Bacteria</taxon>
        <taxon>Pseudomonadati</taxon>
        <taxon>Pseudomonadota</taxon>
        <taxon>Betaproteobacteria</taxon>
        <taxon>Burkholderiales</taxon>
        <taxon>Oxalobacteraceae</taxon>
        <taxon>Telluria group</taxon>
        <taxon>Rugamonas</taxon>
    </lineage>
</organism>
<accession>A0A843S7L0</accession>
<dbReference type="AlphaFoldDB" id="A0A843S7L0"/>
<proteinExistence type="predicted"/>
<feature type="chain" id="PRO_5032629463" description="DUF7738 domain-containing protein" evidence="1">
    <location>
        <begin position="22"/>
        <end position="241"/>
    </location>
</feature>
<keyword evidence="4" id="KW-1185">Reference proteome</keyword>
<evidence type="ECO:0000259" key="2">
    <source>
        <dbReference type="Pfam" id="PF24880"/>
    </source>
</evidence>
<reference evidence="3 4" key="1">
    <citation type="submission" date="2019-10" db="EMBL/GenBank/DDBJ databases">
        <title>Two novel species isolated from a subtropical stream in China.</title>
        <authorList>
            <person name="Lu H."/>
        </authorList>
    </citation>
    <scope>NUCLEOTIDE SEQUENCE [LARGE SCALE GENOMIC DNA]</scope>
    <source>
        <strain evidence="3 4">FT103W</strain>
    </source>
</reference>
<sequence length="241" mass="27008">MRYFLTICLLVLLIPGGLTHAAPERKTVAELWSKAVRKAAQATGTETQEHNFGESRTVSRGARPEIILRQDKILYNGKRLELGRTASQWDAILPGERRCDDLSNPSWCNWDDLGILVGFTDKKPKKISYVTIYLRLPEVDPNDGLVTMSADGTALPPLVRFYPKSPFPGYLELDGYGMDRRTMFWEVLKRAEKKRNLHCGLRDCVAPGGTFGSNTVMYFDLDEPVETGAVNNINISSRAAK</sequence>
<dbReference type="Pfam" id="PF24880">
    <property type="entry name" value="DUF7738"/>
    <property type="match status" value="1"/>
</dbReference>
<dbReference type="RefSeq" id="WP_152800991.1">
    <property type="nucleotide sequence ID" value="NZ_WHUF01000001.1"/>
</dbReference>
<protein>
    <recommendedName>
        <fullName evidence="2">DUF7738 domain-containing protein</fullName>
    </recommendedName>
</protein>
<feature type="domain" description="DUF7738" evidence="2">
    <location>
        <begin position="65"/>
        <end position="187"/>
    </location>
</feature>
<evidence type="ECO:0000313" key="4">
    <source>
        <dbReference type="Proteomes" id="UP000444318"/>
    </source>
</evidence>
<gene>
    <name evidence="3" type="ORF">GEV01_01415</name>
</gene>
<keyword evidence="1" id="KW-0732">Signal</keyword>
<dbReference type="EMBL" id="WHUF01000001">
    <property type="protein sequence ID" value="MQA18164.1"/>
    <property type="molecule type" value="Genomic_DNA"/>
</dbReference>
<comment type="caution">
    <text evidence="3">The sequence shown here is derived from an EMBL/GenBank/DDBJ whole genome shotgun (WGS) entry which is preliminary data.</text>
</comment>